<dbReference type="InterPro" id="IPR036390">
    <property type="entry name" value="WH_DNA-bd_sf"/>
</dbReference>
<dbReference type="InterPro" id="IPR043129">
    <property type="entry name" value="ATPase_NBD"/>
</dbReference>
<accession>A0A926CZ23</accession>
<dbReference type="Gene3D" id="3.30.420.40">
    <property type="match status" value="2"/>
</dbReference>
<dbReference type="Proteomes" id="UP000654279">
    <property type="component" value="Unassembled WGS sequence"/>
</dbReference>
<protein>
    <submittedName>
        <fullName evidence="4">ROK family transcriptional regulator</fullName>
    </submittedName>
</protein>
<sequence>MNNDGTRPARLSNKPKNIRYHNQKLVTSLFRTADVLSVSEISEKINLSKTTVTKMMGDFVARGLIKSAGKGSSTDEGGKKPELFELNADYAYIVVLVLRYESGLMQIDGAVVDMKCRVLHKALEKVEEPRSYEGTIKQLADVTVKMAQDMNIPQEKICTVTLGFAGVCDADNGIIYYPMYPGWPRDLPARADMEAALPFETAVYIDNDSRFRGYSVLQNEENRQLQSIAIISSGTRAGGCILENHALNRGVNGFVGEFGHMVVEPYSKEQCSCGGYGCFESMVSTDTVLRRAYEVCDNYPHSAIYQAAKDKTLEMQDVFAAAKQGDVLATLLMDRVIHYFSILIHNIMLVCDPSKFIIQGAFTQAGDYFLDHIREEVNAFPFFNIKSQLNISFSPVPWKEAFYVGAALYATHRFYNDDELYN</sequence>
<comment type="function">
    <text evidence="1">Transcriptional repressor of xylose-utilizing enzymes.</text>
</comment>
<dbReference type="EMBL" id="JACRSO010000001">
    <property type="protein sequence ID" value="MBC8528564.1"/>
    <property type="molecule type" value="Genomic_DNA"/>
</dbReference>
<proteinExistence type="inferred from homology"/>
<dbReference type="GO" id="GO:0042732">
    <property type="term" value="P:D-xylose metabolic process"/>
    <property type="evidence" value="ECO:0007669"/>
    <property type="project" value="UniProtKB-KW"/>
</dbReference>
<comment type="caution">
    <text evidence="4">The sequence shown here is derived from an EMBL/GenBank/DDBJ whole genome shotgun (WGS) entry which is preliminary data.</text>
</comment>
<dbReference type="SUPFAM" id="SSF46785">
    <property type="entry name" value="Winged helix' DNA-binding domain"/>
    <property type="match status" value="1"/>
</dbReference>
<dbReference type="RefSeq" id="WP_249284553.1">
    <property type="nucleotide sequence ID" value="NZ_JACRSO010000001.1"/>
</dbReference>
<evidence type="ECO:0000256" key="3">
    <source>
        <dbReference type="ARBA" id="ARBA00022629"/>
    </source>
</evidence>
<evidence type="ECO:0000313" key="5">
    <source>
        <dbReference type="Proteomes" id="UP000654279"/>
    </source>
</evidence>
<comment type="similarity">
    <text evidence="2">Belongs to the ROK (NagC/XylR) family.</text>
</comment>
<name>A0A926CZ23_9FIRM</name>
<evidence type="ECO:0000256" key="2">
    <source>
        <dbReference type="ARBA" id="ARBA00006479"/>
    </source>
</evidence>
<dbReference type="InterPro" id="IPR036388">
    <property type="entry name" value="WH-like_DNA-bd_sf"/>
</dbReference>
<evidence type="ECO:0000313" key="4">
    <source>
        <dbReference type="EMBL" id="MBC8528564.1"/>
    </source>
</evidence>
<organism evidence="4 5">
    <name type="scientific">Luoshenia tenuis</name>
    <dbReference type="NCBI Taxonomy" id="2763654"/>
    <lineage>
        <taxon>Bacteria</taxon>
        <taxon>Bacillati</taxon>
        <taxon>Bacillota</taxon>
        <taxon>Clostridia</taxon>
        <taxon>Christensenellales</taxon>
        <taxon>Christensenellaceae</taxon>
        <taxon>Luoshenia</taxon>
    </lineage>
</organism>
<reference evidence="4" key="1">
    <citation type="submission" date="2020-08" db="EMBL/GenBank/DDBJ databases">
        <title>Genome public.</title>
        <authorList>
            <person name="Liu C."/>
            <person name="Sun Q."/>
        </authorList>
    </citation>
    <scope>NUCLEOTIDE SEQUENCE</scope>
    <source>
        <strain evidence="4">NSJ-44</strain>
    </source>
</reference>
<keyword evidence="5" id="KW-1185">Reference proteome</keyword>
<dbReference type="SUPFAM" id="SSF53067">
    <property type="entry name" value="Actin-like ATPase domain"/>
    <property type="match status" value="2"/>
</dbReference>
<dbReference type="PANTHER" id="PTHR18964:SF149">
    <property type="entry name" value="BIFUNCTIONAL UDP-N-ACETYLGLUCOSAMINE 2-EPIMERASE_N-ACETYLMANNOSAMINE KINASE"/>
    <property type="match status" value="1"/>
</dbReference>
<dbReference type="Pfam" id="PF00480">
    <property type="entry name" value="ROK"/>
    <property type="match status" value="1"/>
</dbReference>
<evidence type="ECO:0000256" key="1">
    <source>
        <dbReference type="ARBA" id="ARBA00002486"/>
    </source>
</evidence>
<keyword evidence="3" id="KW-0119">Carbohydrate metabolism</keyword>
<gene>
    <name evidence="4" type="ORF">H8699_03815</name>
</gene>
<keyword evidence="3" id="KW-0859">Xylose metabolism</keyword>
<dbReference type="AlphaFoldDB" id="A0A926CZ23"/>
<dbReference type="InterPro" id="IPR000600">
    <property type="entry name" value="ROK"/>
</dbReference>
<dbReference type="PANTHER" id="PTHR18964">
    <property type="entry name" value="ROK (REPRESSOR, ORF, KINASE) FAMILY"/>
    <property type="match status" value="1"/>
</dbReference>
<dbReference type="Gene3D" id="1.10.10.10">
    <property type="entry name" value="Winged helix-like DNA-binding domain superfamily/Winged helix DNA-binding domain"/>
    <property type="match status" value="1"/>
</dbReference>